<organism evidence="1 2">
    <name type="scientific">Undibacterium arcticum</name>
    <dbReference type="NCBI Taxonomy" id="1762892"/>
    <lineage>
        <taxon>Bacteria</taxon>
        <taxon>Pseudomonadati</taxon>
        <taxon>Pseudomonadota</taxon>
        <taxon>Betaproteobacteria</taxon>
        <taxon>Burkholderiales</taxon>
        <taxon>Oxalobacteraceae</taxon>
        <taxon>Undibacterium</taxon>
    </lineage>
</organism>
<dbReference type="EMBL" id="JBHRTP010000091">
    <property type="protein sequence ID" value="MFC3110879.1"/>
    <property type="molecule type" value="Genomic_DNA"/>
</dbReference>
<evidence type="ECO:0008006" key="3">
    <source>
        <dbReference type="Google" id="ProtNLM"/>
    </source>
</evidence>
<comment type="caution">
    <text evidence="1">The sequence shown here is derived from an EMBL/GenBank/DDBJ whole genome shotgun (WGS) entry which is preliminary data.</text>
</comment>
<gene>
    <name evidence="1" type="ORF">ACFOFO_23485</name>
</gene>
<dbReference type="RefSeq" id="WP_390333083.1">
    <property type="nucleotide sequence ID" value="NZ_JBHRTP010000091.1"/>
</dbReference>
<dbReference type="Proteomes" id="UP001595530">
    <property type="component" value="Unassembled WGS sequence"/>
</dbReference>
<protein>
    <recommendedName>
        <fullName evidence="3">Mobilization protein</fullName>
    </recommendedName>
</protein>
<dbReference type="InterPro" id="IPR053842">
    <property type="entry name" value="NikA-like"/>
</dbReference>
<name>A0ABV7F9K3_9BURK</name>
<sequence length="107" mass="12135">MRFKKSANPKSARIVVYATPEDKQLIDANAREAQLSVSEYLINVGLSRKIKSQIEQHVINEVRTTADLLRDFYFNGKPLNDIRVVEAFDHIVAILTTLIARKPRGAK</sequence>
<evidence type="ECO:0000313" key="1">
    <source>
        <dbReference type="EMBL" id="MFC3110879.1"/>
    </source>
</evidence>
<accession>A0ABV7F9K3</accession>
<proteinExistence type="predicted"/>
<reference evidence="2" key="1">
    <citation type="journal article" date="2019" name="Int. J. Syst. Evol. Microbiol.">
        <title>The Global Catalogue of Microorganisms (GCM) 10K type strain sequencing project: providing services to taxonomists for standard genome sequencing and annotation.</title>
        <authorList>
            <consortium name="The Broad Institute Genomics Platform"/>
            <consortium name="The Broad Institute Genome Sequencing Center for Infectious Disease"/>
            <person name="Wu L."/>
            <person name="Ma J."/>
        </authorList>
    </citation>
    <scope>NUCLEOTIDE SEQUENCE [LARGE SCALE GENOMIC DNA]</scope>
    <source>
        <strain evidence="2">KCTC 42986</strain>
    </source>
</reference>
<keyword evidence="2" id="KW-1185">Reference proteome</keyword>
<evidence type="ECO:0000313" key="2">
    <source>
        <dbReference type="Proteomes" id="UP001595530"/>
    </source>
</evidence>
<dbReference type="Pfam" id="PF21983">
    <property type="entry name" value="NikA-like"/>
    <property type="match status" value="1"/>
</dbReference>